<organism evidence="1 2">
    <name type="scientific">Datura stramonium</name>
    <name type="common">Jimsonweed</name>
    <name type="synonym">Common thornapple</name>
    <dbReference type="NCBI Taxonomy" id="4076"/>
    <lineage>
        <taxon>Eukaryota</taxon>
        <taxon>Viridiplantae</taxon>
        <taxon>Streptophyta</taxon>
        <taxon>Embryophyta</taxon>
        <taxon>Tracheophyta</taxon>
        <taxon>Spermatophyta</taxon>
        <taxon>Magnoliopsida</taxon>
        <taxon>eudicotyledons</taxon>
        <taxon>Gunneridae</taxon>
        <taxon>Pentapetalae</taxon>
        <taxon>asterids</taxon>
        <taxon>lamiids</taxon>
        <taxon>Solanales</taxon>
        <taxon>Solanaceae</taxon>
        <taxon>Solanoideae</taxon>
        <taxon>Datureae</taxon>
        <taxon>Datura</taxon>
    </lineage>
</organism>
<protein>
    <submittedName>
        <fullName evidence="1">Uncharacterized protein</fullName>
    </submittedName>
</protein>
<gene>
    <name evidence="1" type="ORF">HAX54_052160</name>
</gene>
<proteinExistence type="predicted"/>
<sequence>MFKNEVVKIVMFDLYSGRVKGIGREEGGLYIFKGGTSERKDVESKSYEKMVAVVYLMNIMPFLSSDGKSPYELLYFK</sequence>
<reference evidence="1 2" key="1">
    <citation type="journal article" date="2021" name="BMC Genomics">
        <title>Datura genome reveals duplications of psychoactive alkaloid biosynthetic genes and high mutation rate following tissue culture.</title>
        <authorList>
            <person name="Rajewski A."/>
            <person name="Carter-House D."/>
            <person name="Stajich J."/>
            <person name="Litt A."/>
        </authorList>
    </citation>
    <scope>NUCLEOTIDE SEQUENCE [LARGE SCALE GENOMIC DNA]</scope>
    <source>
        <strain evidence="1">AR-01</strain>
    </source>
</reference>
<keyword evidence="2" id="KW-1185">Reference proteome</keyword>
<feature type="non-terminal residue" evidence="1">
    <location>
        <position position="77"/>
    </location>
</feature>
<comment type="caution">
    <text evidence="1">The sequence shown here is derived from an EMBL/GenBank/DDBJ whole genome shotgun (WGS) entry which is preliminary data.</text>
</comment>
<dbReference type="EMBL" id="JACEIK010000941">
    <property type="protein sequence ID" value="MCD7464121.1"/>
    <property type="molecule type" value="Genomic_DNA"/>
</dbReference>
<dbReference type="Proteomes" id="UP000823775">
    <property type="component" value="Unassembled WGS sequence"/>
</dbReference>
<accession>A0ABS8SZ33</accession>
<evidence type="ECO:0000313" key="1">
    <source>
        <dbReference type="EMBL" id="MCD7464121.1"/>
    </source>
</evidence>
<name>A0ABS8SZ33_DATST</name>
<evidence type="ECO:0000313" key="2">
    <source>
        <dbReference type="Proteomes" id="UP000823775"/>
    </source>
</evidence>